<proteinExistence type="predicted"/>
<feature type="transmembrane region" description="Helical" evidence="6">
    <location>
        <begin position="157"/>
        <end position="179"/>
    </location>
</feature>
<reference evidence="8 9" key="1">
    <citation type="journal article" date="2014" name="Genome Announc.">
        <title>Draft genome sequences of the altered schaedler flora, a defined bacterial community from gnotobiotic mice.</title>
        <authorList>
            <person name="Wannemuehler M.J."/>
            <person name="Overstreet A.M."/>
            <person name="Ward D.V."/>
            <person name="Phillips G.J."/>
        </authorList>
    </citation>
    <scope>NUCLEOTIDE SEQUENCE [LARGE SCALE GENOMIC DNA]</scope>
    <source>
        <strain evidence="8 9">ASF492</strain>
    </source>
</reference>
<dbReference type="Proteomes" id="UP000012589">
    <property type="component" value="Unassembled WGS sequence"/>
</dbReference>
<comment type="subcellular location">
    <subcellularLocation>
        <location evidence="1">Cell membrane</location>
        <topology evidence="1">Multi-pass membrane protein</topology>
    </subcellularLocation>
</comment>
<keyword evidence="4 6" id="KW-1133">Transmembrane helix</keyword>
<dbReference type="CDD" id="cd16380">
    <property type="entry name" value="YitT_C"/>
    <property type="match status" value="1"/>
</dbReference>
<dbReference type="EMBL" id="AQFT01000088">
    <property type="protein sequence ID" value="EMZ25474.1"/>
    <property type="molecule type" value="Genomic_DNA"/>
</dbReference>
<dbReference type="InterPro" id="IPR003740">
    <property type="entry name" value="YitT"/>
</dbReference>
<sequence>MKIWMKNDVLIQNMKKLATDLCWEFIGSVFVAIGIYNFAVQAEFPITGFSGIALILYRLFAVPIGLSTILLNIPVAFLCYRLLGRNFFISSVRCMILSSALIDYVAPLFPVYEGSRLLAALCTGVFGGIGYALIYTRNSSTGGSDFIIMAVKAVKPHLSLGNIAFWSDVGIIFAGGILFRDVDGMIYGMIVNYIFAVMVDKVMYGMNAGKVALIVTEYGKTICKVIDDCCQRGSTILNANGGYCGAKKQMVMCACSAKEMYQVQRAVKAADPQSFIVVLESNEVHGEGFHTVQIGNEWQDLQSLSLE</sequence>
<organism evidence="8 9">
    <name type="scientific">Eubacterium plexicaudatum ASF492</name>
    <dbReference type="NCBI Taxonomy" id="1235802"/>
    <lineage>
        <taxon>Bacteria</taxon>
        <taxon>Bacillati</taxon>
        <taxon>Bacillota</taxon>
        <taxon>Clostridia</taxon>
        <taxon>Eubacteriales</taxon>
        <taxon>Eubacteriaceae</taxon>
        <taxon>Eubacterium</taxon>
    </lineage>
</organism>
<evidence type="ECO:0000256" key="1">
    <source>
        <dbReference type="ARBA" id="ARBA00004651"/>
    </source>
</evidence>
<dbReference type="PROSITE" id="PS00089">
    <property type="entry name" value="RIBORED_LARGE"/>
    <property type="match status" value="1"/>
</dbReference>
<dbReference type="Pfam" id="PF10035">
    <property type="entry name" value="DUF2179"/>
    <property type="match status" value="1"/>
</dbReference>
<name>N2ALY0_9FIRM</name>
<dbReference type="PIRSF" id="PIRSF006483">
    <property type="entry name" value="Membrane_protein_YitT"/>
    <property type="match status" value="1"/>
</dbReference>
<keyword evidence="5 6" id="KW-0472">Membrane</keyword>
<evidence type="ECO:0000313" key="8">
    <source>
        <dbReference type="EMBL" id="EMZ25474.1"/>
    </source>
</evidence>
<feature type="transmembrane region" description="Helical" evidence="6">
    <location>
        <begin position="21"/>
        <end position="39"/>
    </location>
</feature>
<evidence type="ECO:0000256" key="3">
    <source>
        <dbReference type="ARBA" id="ARBA00022692"/>
    </source>
</evidence>
<feature type="transmembrane region" description="Helical" evidence="6">
    <location>
        <begin position="92"/>
        <end position="112"/>
    </location>
</feature>
<evidence type="ECO:0000259" key="7">
    <source>
        <dbReference type="PROSITE" id="PS00089"/>
    </source>
</evidence>
<dbReference type="PANTHER" id="PTHR33545">
    <property type="entry name" value="UPF0750 MEMBRANE PROTEIN YITT-RELATED"/>
    <property type="match status" value="1"/>
</dbReference>
<accession>N2ALY0</accession>
<feature type="transmembrane region" description="Helical" evidence="6">
    <location>
        <begin position="185"/>
        <end position="204"/>
    </location>
</feature>
<evidence type="ECO:0000256" key="5">
    <source>
        <dbReference type="ARBA" id="ARBA00023136"/>
    </source>
</evidence>
<comment type="caution">
    <text evidence="8">The sequence shown here is derived from an EMBL/GenBank/DDBJ whole genome shotgun (WGS) entry which is preliminary data.</text>
</comment>
<dbReference type="eggNOG" id="COG1284">
    <property type="taxonomic scope" value="Bacteria"/>
</dbReference>
<evidence type="ECO:0000256" key="4">
    <source>
        <dbReference type="ARBA" id="ARBA00022989"/>
    </source>
</evidence>
<protein>
    <recommendedName>
        <fullName evidence="7">Ribonucleotide reductase large subunit domain-containing protein</fullName>
    </recommendedName>
</protein>
<keyword evidence="3 6" id="KW-0812">Transmembrane</keyword>
<dbReference type="STRING" id="1235802.C823_02869"/>
<feature type="transmembrane region" description="Helical" evidence="6">
    <location>
        <begin position="118"/>
        <end position="136"/>
    </location>
</feature>
<keyword evidence="2" id="KW-1003">Cell membrane</keyword>
<gene>
    <name evidence="8" type="ORF">C823_02869</name>
</gene>
<dbReference type="GO" id="GO:0005886">
    <property type="term" value="C:plasma membrane"/>
    <property type="evidence" value="ECO:0007669"/>
    <property type="project" value="UniProtKB-SubCell"/>
</dbReference>
<evidence type="ECO:0000313" key="9">
    <source>
        <dbReference type="Proteomes" id="UP000012589"/>
    </source>
</evidence>
<dbReference type="InterPro" id="IPR019264">
    <property type="entry name" value="DUF2179"/>
</dbReference>
<dbReference type="Gene3D" id="3.30.70.120">
    <property type="match status" value="1"/>
</dbReference>
<dbReference type="InterPro" id="IPR015867">
    <property type="entry name" value="N-reg_PII/ATP_PRibTrfase_C"/>
</dbReference>
<evidence type="ECO:0000256" key="6">
    <source>
        <dbReference type="SAM" id="Phobius"/>
    </source>
</evidence>
<dbReference type="PATRIC" id="fig|1235802.3.peg.3032"/>
<feature type="transmembrane region" description="Helical" evidence="6">
    <location>
        <begin position="59"/>
        <end position="80"/>
    </location>
</feature>
<dbReference type="HOGENOM" id="CLU_063199_1_1_9"/>
<evidence type="ECO:0000256" key="2">
    <source>
        <dbReference type="ARBA" id="ARBA00022475"/>
    </source>
</evidence>
<keyword evidence="9" id="KW-1185">Reference proteome</keyword>
<dbReference type="InterPro" id="IPR013346">
    <property type="entry name" value="NrdE_NrdA_C"/>
</dbReference>
<dbReference type="Pfam" id="PF02588">
    <property type="entry name" value="YitT_membrane"/>
    <property type="match status" value="1"/>
</dbReference>
<dbReference type="PANTHER" id="PTHR33545:SF5">
    <property type="entry name" value="UPF0750 MEMBRANE PROTEIN YITT"/>
    <property type="match status" value="1"/>
</dbReference>
<dbReference type="AlphaFoldDB" id="N2ALY0"/>
<feature type="domain" description="Ribonucleotide reductase large subunit" evidence="7">
    <location>
        <begin position="23"/>
        <end position="45"/>
    </location>
</feature>
<dbReference type="InterPro" id="IPR051461">
    <property type="entry name" value="UPF0750_membrane"/>
</dbReference>